<name>A0A9X1LD17_9PROT</name>
<organism evidence="1 2">
    <name type="scientific">Roseicella aerolata</name>
    <dbReference type="NCBI Taxonomy" id="2883479"/>
    <lineage>
        <taxon>Bacteria</taxon>
        <taxon>Pseudomonadati</taxon>
        <taxon>Pseudomonadota</taxon>
        <taxon>Alphaproteobacteria</taxon>
        <taxon>Acetobacterales</taxon>
        <taxon>Roseomonadaceae</taxon>
        <taxon>Roseicella</taxon>
    </lineage>
</organism>
<evidence type="ECO:0000313" key="2">
    <source>
        <dbReference type="Proteomes" id="UP001139311"/>
    </source>
</evidence>
<dbReference type="Proteomes" id="UP001139311">
    <property type="component" value="Unassembled WGS sequence"/>
</dbReference>
<accession>A0A9X1LD17</accession>
<protein>
    <submittedName>
        <fullName evidence="1">Uncharacterized protein</fullName>
    </submittedName>
</protein>
<gene>
    <name evidence="1" type="ORF">LHA35_23240</name>
</gene>
<dbReference type="RefSeq" id="WP_226612777.1">
    <property type="nucleotide sequence ID" value="NZ_JAJAQI010000049.1"/>
</dbReference>
<comment type="caution">
    <text evidence="1">The sequence shown here is derived from an EMBL/GenBank/DDBJ whole genome shotgun (WGS) entry which is preliminary data.</text>
</comment>
<reference evidence="1" key="1">
    <citation type="submission" date="2021-10" db="EMBL/GenBank/DDBJ databases">
        <title>Roseicella aerolatum sp. nov., isolated from aerosols of e-waste dismantling site.</title>
        <authorList>
            <person name="Qin T."/>
        </authorList>
    </citation>
    <scope>NUCLEOTIDE SEQUENCE</scope>
    <source>
        <strain evidence="1">GB24</strain>
    </source>
</reference>
<sequence length="45" mass="4313">MGAQGLPLVAVWLGMALGAAGIVLLSTAGSSHAIPAAASRVGRGR</sequence>
<keyword evidence="2" id="KW-1185">Reference proteome</keyword>
<dbReference type="EMBL" id="JAJAQI010000049">
    <property type="protein sequence ID" value="MCB4824648.1"/>
    <property type="molecule type" value="Genomic_DNA"/>
</dbReference>
<proteinExistence type="predicted"/>
<dbReference type="AlphaFoldDB" id="A0A9X1LD17"/>
<evidence type="ECO:0000313" key="1">
    <source>
        <dbReference type="EMBL" id="MCB4824648.1"/>
    </source>
</evidence>